<name>A0A1F8ACX2_9EURO</name>
<dbReference type="OrthoDB" id="5419315at2759"/>
<feature type="region of interest" description="Disordered" evidence="2">
    <location>
        <begin position="167"/>
        <end position="209"/>
    </location>
</feature>
<reference evidence="3 4" key="1">
    <citation type="journal article" date="2016" name="Genome Biol. Evol.">
        <title>Draft genome sequence of an aflatoxigenic Aspergillus species, A. bombycis.</title>
        <authorList>
            <person name="Moore G.G."/>
            <person name="Mack B.M."/>
            <person name="Beltz S.B."/>
            <person name="Gilbert M.K."/>
        </authorList>
    </citation>
    <scope>NUCLEOTIDE SEQUENCE [LARGE SCALE GENOMIC DNA]</scope>
    <source>
        <strain evidence="4">NRRL 26010</strain>
    </source>
</reference>
<keyword evidence="1" id="KW-0539">Nucleus</keyword>
<protein>
    <recommendedName>
        <fullName evidence="5">Zn(2)-C6 fungal-type domain-containing protein</fullName>
    </recommendedName>
</protein>
<dbReference type="GO" id="GO:0005634">
    <property type="term" value="C:nucleus"/>
    <property type="evidence" value="ECO:0007669"/>
    <property type="project" value="TreeGrafter"/>
</dbReference>
<gene>
    <name evidence="3" type="ORF">ABOM_001638</name>
</gene>
<comment type="caution">
    <text evidence="3">The sequence shown here is derived from an EMBL/GenBank/DDBJ whole genome shotgun (WGS) entry which is preliminary data.</text>
</comment>
<dbReference type="AlphaFoldDB" id="A0A1F8ACX2"/>
<evidence type="ECO:0008006" key="5">
    <source>
        <dbReference type="Google" id="ProtNLM"/>
    </source>
</evidence>
<dbReference type="PANTHER" id="PTHR37534:SF4">
    <property type="entry name" value="ZN(II)2CYS6 TRANSCRIPTION FACTOR (EUROFUNG)"/>
    <property type="match status" value="1"/>
</dbReference>
<dbReference type="GO" id="GO:0000976">
    <property type="term" value="F:transcription cis-regulatory region binding"/>
    <property type="evidence" value="ECO:0007669"/>
    <property type="project" value="TreeGrafter"/>
</dbReference>
<evidence type="ECO:0000256" key="2">
    <source>
        <dbReference type="SAM" id="MobiDB-lite"/>
    </source>
</evidence>
<dbReference type="EMBL" id="LYCR01000008">
    <property type="protein sequence ID" value="OGM49594.1"/>
    <property type="molecule type" value="Genomic_DNA"/>
</dbReference>
<dbReference type="GeneID" id="34445028"/>
<accession>A0A1F8ACX2</accession>
<evidence type="ECO:0000313" key="4">
    <source>
        <dbReference type="Proteomes" id="UP000179179"/>
    </source>
</evidence>
<feature type="compositionally biased region" description="Polar residues" evidence="2">
    <location>
        <begin position="194"/>
        <end position="209"/>
    </location>
</feature>
<keyword evidence="4" id="KW-1185">Reference proteome</keyword>
<dbReference type="RefSeq" id="XP_022393311.1">
    <property type="nucleotide sequence ID" value="XM_022528768.1"/>
</dbReference>
<dbReference type="GO" id="GO:0003700">
    <property type="term" value="F:DNA-binding transcription factor activity"/>
    <property type="evidence" value="ECO:0007669"/>
    <property type="project" value="TreeGrafter"/>
</dbReference>
<sequence length="607" mass="66575">MLLQFFASGPHSGQLFIFGVRRLDVLFSATLLHNLADNNNTVNALCRPADQLRPNKNVSVRDVGHVVGGEGSDEGKPRCENCEAKGFSCRYGADLTFVSVPNPRIQSPKGPATRLNYNTIEFIDDRPATSDITSNCGPCTNGQGTDTGPVPPASASQSAIIEQPAQQATAEHVDSEEFNRPAYPSGVDADISRESTFSDSSTASQLQQNRGTVAKSRALAYASGNCSSSSRFPITSNPVHPIPTSGVDEIGLLRYFRYHLAPWIDIGDPDCGFEIQALLLAKTERPLLAAIMALALTHSSLQRHGNAIGVSATLQDEAERGLALADDPIKSMGLALLMLHDFFLSHPRQWRDFLRARTRGLSSLDFASTPQGVLNQPWWLLHSRIDLAAGIISAKAPLMSYRSQLLPDGPFPLVPQQRPSKWVFLRVLLLLADTLSLAFSQMIQYPQVPNEWYHNRHVEMRPVLDIRGVEADEINSGNCSSCPILIYTSPLALLANIIYHISSFLLLIHRPRLLKTIAGPRRFASRIWHAQAITGIATSNAFKEQWDPILIASLLTIAPEMTHTSQQSILLDLLGSIATTTGIKLDSEIDDLRSCWNISQYDEDAVE</sequence>
<dbReference type="PANTHER" id="PTHR37534">
    <property type="entry name" value="TRANSCRIPTIONAL ACTIVATOR PROTEIN UGA3"/>
    <property type="match status" value="1"/>
</dbReference>
<evidence type="ECO:0000313" key="3">
    <source>
        <dbReference type="EMBL" id="OGM49594.1"/>
    </source>
</evidence>
<evidence type="ECO:0000256" key="1">
    <source>
        <dbReference type="ARBA" id="ARBA00023242"/>
    </source>
</evidence>
<dbReference type="Proteomes" id="UP000179179">
    <property type="component" value="Unassembled WGS sequence"/>
</dbReference>
<proteinExistence type="predicted"/>
<dbReference type="GO" id="GO:0045944">
    <property type="term" value="P:positive regulation of transcription by RNA polymerase II"/>
    <property type="evidence" value="ECO:0007669"/>
    <property type="project" value="TreeGrafter"/>
</dbReference>
<organism evidence="3 4">
    <name type="scientific">Aspergillus bombycis</name>
    <dbReference type="NCBI Taxonomy" id="109264"/>
    <lineage>
        <taxon>Eukaryota</taxon>
        <taxon>Fungi</taxon>
        <taxon>Dikarya</taxon>
        <taxon>Ascomycota</taxon>
        <taxon>Pezizomycotina</taxon>
        <taxon>Eurotiomycetes</taxon>
        <taxon>Eurotiomycetidae</taxon>
        <taxon>Eurotiales</taxon>
        <taxon>Aspergillaceae</taxon>
        <taxon>Aspergillus</taxon>
    </lineage>
</organism>